<dbReference type="PANTHER" id="PTHR46796:SF6">
    <property type="entry name" value="ARAC SUBFAMILY"/>
    <property type="match status" value="1"/>
</dbReference>
<dbReference type="GO" id="GO:0043565">
    <property type="term" value="F:sequence-specific DNA binding"/>
    <property type="evidence" value="ECO:0007669"/>
    <property type="project" value="InterPro"/>
</dbReference>
<dbReference type="EMBL" id="HE804045">
    <property type="protein sequence ID" value="CCH31395.1"/>
    <property type="molecule type" value="Genomic_DNA"/>
</dbReference>
<dbReference type="KEGG" id="sesp:BN6_41080"/>
<evidence type="ECO:0000313" key="6">
    <source>
        <dbReference type="EMBL" id="CCH31395.1"/>
    </source>
</evidence>
<dbReference type="OrthoDB" id="9799345at2"/>
<dbReference type="InterPro" id="IPR009057">
    <property type="entry name" value="Homeodomain-like_sf"/>
</dbReference>
<keyword evidence="7" id="KW-1185">Reference proteome</keyword>
<dbReference type="HOGENOM" id="CLU_049704_1_1_11"/>
<dbReference type="GO" id="GO:0003700">
    <property type="term" value="F:DNA-binding transcription factor activity"/>
    <property type="evidence" value="ECO:0007669"/>
    <property type="project" value="InterPro"/>
</dbReference>
<dbReference type="BioCyc" id="SESP1179773:BN6_RS19885-MONOMER"/>
<evidence type="ECO:0000256" key="1">
    <source>
        <dbReference type="ARBA" id="ARBA00023015"/>
    </source>
</evidence>
<feature type="region of interest" description="Disordered" evidence="4">
    <location>
        <begin position="332"/>
        <end position="380"/>
    </location>
</feature>
<evidence type="ECO:0000259" key="5">
    <source>
        <dbReference type="PROSITE" id="PS01124"/>
    </source>
</evidence>
<dbReference type="Pfam" id="PF12833">
    <property type="entry name" value="HTH_18"/>
    <property type="match status" value="1"/>
</dbReference>
<dbReference type="AlphaFoldDB" id="K0JU86"/>
<dbReference type="InterPro" id="IPR018060">
    <property type="entry name" value="HTH_AraC"/>
</dbReference>
<dbReference type="eggNOG" id="COG2207">
    <property type="taxonomic scope" value="Bacteria"/>
</dbReference>
<evidence type="ECO:0000256" key="2">
    <source>
        <dbReference type="ARBA" id="ARBA00023125"/>
    </source>
</evidence>
<dbReference type="PATRIC" id="fig|1179773.3.peg.4112"/>
<dbReference type="PANTHER" id="PTHR46796">
    <property type="entry name" value="HTH-TYPE TRANSCRIPTIONAL ACTIVATOR RHAS-RELATED"/>
    <property type="match status" value="1"/>
</dbReference>
<evidence type="ECO:0000256" key="4">
    <source>
        <dbReference type="SAM" id="MobiDB-lite"/>
    </source>
</evidence>
<keyword evidence="2" id="KW-0238">DNA-binding</keyword>
<proteinExistence type="predicted"/>
<keyword evidence="3" id="KW-0804">Transcription</keyword>
<dbReference type="SUPFAM" id="SSF46689">
    <property type="entry name" value="Homeodomain-like"/>
    <property type="match status" value="1"/>
</dbReference>
<feature type="domain" description="HTH araC/xylS-type" evidence="5">
    <location>
        <begin position="219"/>
        <end position="320"/>
    </location>
</feature>
<organism evidence="6 7">
    <name type="scientific">Saccharothrix espanaensis (strain ATCC 51144 / DSM 44229 / JCM 9112 / NBRC 15066 / NRRL 15764)</name>
    <dbReference type="NCBI Taxonomy" id="1179773"/>
    <lineage>
        <taxon>Bacteria</taxon>
        <taxon>Bacillati</taxon>
        <taxon>Actinomycetota</taxon>
        <taxon>Actinomycetes</taxon>
        <taxon>Pseudonocardiales</taxon>
        <taxon>Pseudonocardiaceae</taxon>
        <taxon>Saccharothrix</taxon>
    </lineage>
</organism>
<sequence length="380" mass="41204">MAHFATDPTGTPEQRLEEFQTAASTAFAPLAITANDPGRMWAGIRAEQVGGLLVSDLRTSACTVRRDRRQISSTDNDVYKVALQVSGRMVVAQDGRRNVMLPGDMAIYDTTRPYTLVHHDPALRPQDDFRTIVVTCPRSYFASDADVLRQVVATPKATGRGVRRLVAGFFTGLADELDGVATAGSGQGGLRLADSLVDMIALVFAGREVPVAGRAPLLDRMLAYCEANLSDPDLSPRTVARAHRVSVRYVHRLFSGQDQPLSSWIRARRLDRIRQDLENPQLASRTVAAVAARWGLLDAPHVSRAFRAAYGISPAEYRRHALRTRAAFGTEARAAGIRAPETRAPETRAPGTRAPGTRAPGTRAPEVRTTEVRSGVSGSS</sequence>
<dbReference type="PROSITE" id="PS01124">
    <property type="entry name" value="HTH_ARAC_FAMILY_2"/>
    <property type="match status" value="1"/>
</dbReference>
<dbReference type="SMART" id="SM00342">
    <property type="entry name" value="HTH_ARAC"/>
    <property type="match status" value="1"/>
</dbReference>
<keyword evidence="1" id="KW-0805">Transcription regulation</keyword>
<reference evidence="6 7" key="1">
    <citation type="journal article" date="2012" name="BMC Genomics">
        <title>Complete genome sequence of Saccharothrix espanaensis DSM 44229T and comparison to the other completely sequenced Pseudonocardiaceae.</title>
        <authorList>
            <person name="Strobel T."/>
            <person name="Al-Dilaimi A."/>
            <person name="Blom J."/>
            <person name="Gessner A."/>
            <person name="Kalinowski J."/>
            <person name="Luzhetska M."/>
            <person name="Puhler A."/>
            <person name="Szczepanowski R."/>
            <person name="Bechthold A."/>
            <person name="Ruckert C."/>
        </authorList>
    </citation>
    <scope>NUCLEOTIDE SEQUENCE [LARGE SCALE GENOMIC DNA]</scope>
    <source>
        <strain evidence="7">ATCC 51144 / DSM 44229 / JCM 9112 / NBRC 15066 / NRRL 15764</strain>
    </source>
</reference>
<dbReference type="Pfam" id="PF14525">
    <property type="entry name" value="AraC_binding_2"/>
    <property type="match status" value="1"/>
</dbReference>
<protein>
    <submittedName>
        <fullName evidence="6">Transcriptional regulator, AraC family</fullName>
    </submittedName>
</protein>
<name>K0JU86_SACES</name>
<accession>K0JU86</accession>
<dbReference type="Proteomes" id="UP000006281">
    <property type="component" value="Chromosome"/>
</dbReference>
<gene>
    <name evidence="6" type="ordered locus">BN6_41080</name>
</gene>
<dbReference type="RefSeq" id="WP_015101507.1">
    <property type="nucleotide sequence ID" value="NC_019673.1"/>
</dbReference>
<dbReference type="InterPro" id="IPR050204">
    <property type="entry name" value="AraC_XylS_family_regulators"/>
</dbReference>
<dbReference type="Gene3D" id="1.10.10.60">
    <property type="entry name" value="Homeodomain-like"/>
    <property type="match status" value="1"/>
</dbReference>
<dbReference type="STRING" id="1179773.BN6_41080"/>
<dbReference type="InterPro" id="IPR035418">
    <property type="entry name" value="AraC-bd_2"/>
</dbReference>
<evidence type="ECO:0000313" key="7">
    <source>
        <dbReference type="Proteomes" id="UP000006281"/>
    </source>
</evidence>
<evidence type="ECO:0000256" key="3">
    <source>
        <dbReference type="ARBA" id="ARBA00023163"/>
    </source>
</evidence>